<organism evidence="2 3">
    <name type="scientific">Gossypium australe</name>
    <dbReference type="NCBI Taxonomy" id="47621"/>
    <lineage>
        <taxon>Eukaryota</taxon>
        <taxon>Viridiplantae</taxon>
        <taxon>Streptophyta</taxon>
        <taxon>Embryophyta</taxon>
        <taxon>Tracheophyta</taxon>
        <taxon>Spermatophyta</taxon>
        <taxon>Magnoliopsida</taxon>
        <taxon>eudicotyledons</taxon>
        <taxon>Gunneridae</taxon>
        <taxon>Pentapetalae</taxon>
        <taxon>rosids</taxon>
        <taxon>malvids</taxon>
        <taxon>Malvales</taxon>
        <taxon>Malvaceae</taxon>
        <taxon>Malvoideae</taxon>
        <taxon>Gossypium</taxon>
    </lineage>
</organism>
<name>A0A5B6VKR6_9ROSI</name>
<sequence>MQIDIFEATSRPSVITWPLGVEFKHLNIEAPCKEEKVSVANERRPRKRASLLRDAIAYINELQAKLKIAKAEKEKLGNTSRVSPAMDPNLNVENHT</sequence>
<dbReference type="AlphaFoldDB" id="A0A5B6VKR6"/>
<evidence type="ECO:0000313" key="3">
    <source>
        <dbReference type="Proteomes" id="UP000325315"/>
    </source>
</evidence>
<comment type="caution">
    <text evidence="2">The sequence shown here is derived from an EMBL/GenBank/DDBJ whole genome shotgun (WGS) entry which is preliminary data.</text>
</comment>
<gene>
    <name evidence="2" type="ORF">EPI10_015428</name>
</gene>
<evidence type="ECO:0000313" key="2">
    <source>
        <dbReference type="EMBL" id="KAA3469663.1"/>
    </source>
</evidence>
<dbReference type="EMBL" id="SMMG02000006">
    <property type="protein sequence ID" value="KAA3469663.1"/>
    <property type="molecule type" value="Genomic_DNA"/>
</dbReference>
<protein>
    <submittedName>
        <fullName evidence="2">Transcription factor bHLH13</fullName>
    </submittedName>
</protein>
<feature type="region of interest" description="Disordered" evidence="1">
    <location>
        <begin position="76"/>
        <end position="96"/>
    </location>
</feature>
<evidence type="ECO:0000256" key="1">
    <source>
        <dbReference type="SAM" id="MobiDB-lite"/>
    </source>
</evidence>
<reference evidence="3" key="1">
    <citation type="journal article" date="2019" name="Plant Biotechnol. J.">
        <title>Genome sequencing of the Australian wild diploid species Gossypium australe highlights disease resistance and delayed gland morphogenesis.</title>
        <authorList>
            <person name="Cai Y."/>
            <person name="Cai X."/>
            <person name="Wang Q."/>
            <person name="Wang P."/>
            <person name="Zhang Y."/>
            <person name="Cai C."/>
            <person name="Xu Y."/>
            <person name="Wang K."/>
            <person name="Zhou Z."/>
            <person name="Wang C."/>
            <person name="Geng S."/>
            <person name="Li B."/>
            <person name="Dong Q."/>
            <person name="Hou Y."/>
            <person name="Wang H."/>
            <person name="Ai P."/>
            <person name="Liu Z."/>
            <person name="Yi F."/>
            <person name="Sun M."/>
            <person name="An G."/>
            <person name="Cheng J."/>
            <person name="Zhang Y."/>
            <person name="Shi Q."/>
            <person name="Xie Y."/>
            <person name="Shi X."/>
            <person name="Chang Y."/>
            <person name="Huang F."/>
            <person name="Chen Y."/>
            <person name="Hong S."/>
            <person name="Mi L."/>
            <person name="Sun Q."/>
            <person name="Zhang L."/>
            <person name="Zhou B."/>
            <person name="Peng R."/>
            <person name="Zhang X."/>
            <person name="Liu F."/>
        </authorList>
    </citation>
    <scope>NUCLEOTIDE SEQUENCE [LARGE SCALE GENOMIC DNA]</scope>
    <source>
        <strain evidence="3">cv. PA1801</strain>
    </source>
</reference>
<keyword evidence="3" id="KW-1185">Reference proteome</keyword>
<proteinExistence type="predicted"/>
<accession>A0A5B6VKR6</accession>
<dbReference type="Proteomes" id="UP000325315">
    <property type="component" value="Unassembled WGS sequence"/>
</dbReference>